<dbReference type="EMBL" id="QSGO01000006">
    <property type="protein sequence ID" value="RHB35449.1"/>
    <property type="molecule type" value="Genomic_DNA"/>
</dbReference>
<organism evidence="1 2">
    <name type="scientific">Bacteroides nordii</name>
    <dbReference type="NCBI Taxonomy" id="291645"/>
    <lineage>
        <taxon>Bacteria</taxon>
        <taxon>Pseudomonadati</taxon>
        <taxon>Bacteroidota</taxon>
        <taxon>Bacteroidia</taxon>
        <taxon>Bacteroidales</taxon>
        <taxon>Bacteroidaceae</taxon>
        <taxon>Bacteroides</taxon>
    </lineage>
</organism>
<evidence type="ECO:0000313" key="1">
    <source>
        <dbReference type="EMBL" id="RHB35449.1"/>
    </source>
</evidence>
<dbReference type="AlphaFoldDB" id="A0A413VPI4"/>
<reference evidence="1 2" key="1">
    <citation type="submission" date="2018-08" db="EMBL/GenBank/DDBJ databases">
        <title>A genome reference for cultivated species of the human gut microbiota.</title>
        <authorList>
            <person name="Zou Y."/>
            <person name="Xue W."/>
            <person name="Luo G."/>
        </authorList>
    </citation>
    <scope>NUCLEOTIDE SEQUENCE [LARGE SCALE GENOMIC DNA]</scope>
    <source>
        <strain evidence="1 2">AM40-30BH</strain>
    </source>
</reference>
<proteinExistence type="predicted"/>
<sequence>MKKIFLLFPSSVSFDATNIEDENKLKQYLDNYFRALEGFVKRLEVFCKFGGSLFARLLSFYTNKPH</sequence>
<gene>
    <name evidence="1" type="ORF">DW888_10035</name>
</gene>
<accession>A0A413VPI4</accession>
<evidence type="ECO:0000313" key="2">
    <source>
        <dbReference type="Proteomes" id="UP000284379"/>
    </source>
</evidence>
<comment type="caution">
    <text evidence="1">The sequence shown here is derived from an EMBL/GenBank/DDBJ whole genome shotgun (WGS) entry which is preliminary data.</text>
</comment>
<name>A0A413VPI4_9BACE</name>
<protein>
    <submittedName>
        <fullName evidence="1">Uncharacterized protein</fullName>
    </submittedName>
</protein>
<dbReference type="Proteomes" id="UP000284379">
    <property type="component" value="Unassembled WGS sequence"/>
</dbReference>